<evidence type="ECO:0008006" key="6">
    <source>
        <dbReference type="Google" id="ProtNLM"/>
    </source>
</evidence>
<organism evidence="4 5">
    <name type="scientific">Peltaster fructicola</name>
    <dbReference type="NCBI Taxonomy" id="286661"/>
    <lineage>
        <taxon>Eukaryota</taxon>
        <taxon>Fungi</taxon>
        <taxon>Dikarya</taxon>
        <taxon>Ascomycota</taxon>
        <taxon>Pezizomycotina</taxon>
        <taxon>Dothideomycetes</taxon>
        <taxon>Dothideomycetes incertae sedis</taxon>
        <taxon>Peltaster</taxon>
    </lineage>
</organism>
<keyword evidence="2" id="KW-0813">Transport</keyword>
<dbReference type="Pfam" id="PF04603">
    <property type="entry name" value="Mog1"/>
    <property type="match status" value="1"/>
</dbReference>
<name>A0A6H0Y0P2_9PEZI</name>
<sequence>MAFHSIDLFGGSIVADLPSSFADVSDFRQVPDHQEVYLDKDGFTSIVVEILERVEQPDIEALKYHLHDLVDTDASQTKIITAAEAHFAKLPPGTSAYTLLAIAPPDEKQRGRANEPDFVAIYLTMLRLPEQKTDLLVAVNVPYIAGQYDPATINQEAGQLGSLGQNALSIRDTILQTLNIKDWSLFVQD</sequence>
<evidence type="ECO:0000313" key="5">
    <source>
        <dbReference type="Proteomes" id="UP000503462"/>
    </source>
</evidence>
<gene>
    <name evidence="4" type="ORF">AMS68_006091</name>
</gene>
<dbReference type="SUPFAM" id="SSF55724">
    <property type="entry name" value="Mog1p/PsbP-like"/>
    <property type="match status" value="1"/>
</dbReference>
<dbReference type="AlphaFoldDB" id="A0A6H0Y0P2"/>
<protein>
    <recommendedName>
        <fullName evidence="6">Mog1p/PsbP-like protein</fullName>
    </recommendedName>
</protein>
<keyword evidence="5" id="KW-1185">Reference proteome</keyword>
<evidence type="ECO:0000256" key="2">
    <source>
        <dbReference type="ARBA" id="ARBA00022448"/>
    </source>
</evidence>
<comment type="similarity">
    <text evidence="1">Belongs to the MOG1 family.</text>
</comment>
<dbReference type="PANTHER" id="PTHR15837">
    <property type="entry name" value="RAN GUANINE NUCLEOTIDE RELEASE FACTOR"/>
    <property type="match status" value="1"/>
</dbReference>
<dbReference type="GO" id="GO:0005085">
    <property type="term" value="F:guanyl-nucleotide exchange factor activity"/>
    <property type="evidence" value="ECO:0007669"/>
    <property type="project" value="TreeGrafter"/>
</dbReference>
<dbReference type="InterPro" id="IPR007681">
    <property type="entry name" value="Mog1"/>
</dbReference>
<evidence type="ECO:0000256" key="3">
    <source>
        <dbReference type="ARBA" id="ARBA00022927"/>
    </source>
</evidence>
<dbReference type="GO" id="GO:0006606">
    <property type="term" value="P:protein import into nucleus"/>
    <property type="evidence" value="ECO:0007669"/>
    <property type="project" value="TreeGrafter"/>
</dbReference>
<dbReference type="PANTHER" id="PTHR15837:SF0">
    <property type="entry name" value="RAN GUANINE NUCLEOTIDE RELEASE FACTOR"/>
    <property type="match status" value="1"/>
</dbReference>
<dbReference type="Gene3D" id="3.40.1000.10">
    <property type="entry name" value="Mog1/PsbP, alpha/beta/alpha sandwich"/>
    <property type="match status" value="1"/>
</dbReference>
<evidence type="ECO:0000313" key="4">
    <source>
        <dbReference type="EMBL" id="QIX00574.1"/>
    </source>
</evidence>
<evidence type="ECO:0000256" key="1">
    <source>
        <dbReference type="ARBA" id="ARBA00010307"/>
    </source>
</evidence>
<dbReference type="EMBL" id="CP051142">
    <property type="protein sequence ID" value="QIX00574.1"/>
    <property type="molecule type" value="Genomic_DNA"/>
</dbReference>
<dbReference type="GO" id="GO:0031267">
    <property type="term" value="F:small GTPase binding"/>
    <property type="evidence" value="ECO:0007669"/>
    <property type="project" value="TreeGrafter"/>
</dbReference>
<proteinExistence type="inferred from homology"/>
<dbReference type="Proteomes" id="UP000503462">
    <property type="component" value="Chromosome 4"/>
</dbReference>
<accession>A0A6H0Y0P2</accession>
<dbReference type="InterPro" id="IPR016123">
    <property type="entry name" value="Mog1/PsbP_a/b/a-sand"/>
</dbReference>
<keyword evidence="3" id="KW-0653">Protein transport</keyword>
<reference evidence="4 5" key="1">
    <citation type="journal article" date="2016" name="Sci. Rep.">
        <title>Peltaster fructicola genome reveals evolution from an invasive phytopathogen to an ectophytic parasite.</title>
        <authorList>
            <person name="Xu C."/>
            <person name="Chen H."/>
            <person name="Gleason M.L."/>
            <person name="Xu J.R."/>
            <person name="Liu H."/>
            <person name="Zhang R."/>
            <person name="Sun G."/>
        </authorList>
    </citation>
    <scope>NUCLEOTIDE SEQUENCE [LARGE SCALE GENOMIC DNA]</scope>
    <source>
        <strain evidence="4 5">LNHT1506</strain>
    </source>
</reference>
<dbReference type="GO" id="GO:0005634">
    <property type="term" value="C:nucleus"/>
    <property type="evidence" value="ECO:0007669"/>
    <property type="project" value="TreeGrafter"/>
</dbReference>
<dbReference type="OrthoDB" id="10255285at2759"/>